<protein>
    <submittedName>
        <fullName evidence="1">Uncharacterized protein</fullName>
    </submittedName>
</protein>
<accession>H1D0D7</accession>
<keyword evidence="2" id="KW-1185">Reference proteome</keyword>
<sequence length="64" mass="6894">MTAFQAEGCGIALTGDEHKVSVTGFTFSAIWHDKHSAVENHITAPAERDQPVFPRAKPGCQVLS</sequence>
<proteinExistence type="predicted"/>
<evidence type="ECO:0000313" key="2">
    <source>
        <dbReference type="Proteomes" id="UP000003277"/>
    </source>
</evidence>
<organism evidence="1 2">
    <name type="scientific">Dialister succinatiphilus YIT 11850</name>
    <dbReference type="NCBI Taxonomy" id="742743"/>
    <lineage>
        <taxon>Bacteria</taxon>
        <taxon>Bacillati</taxon>
        <taxon>Bacillota</taxon>
        <taxon>Negativicutes</taxon>
        <taxon>Veillonellales</taxon>
        <taxon>Veillonellaceae</taxon>
        <taxon>Dialister</taxon>
    </lineage>
</organism>
<dbReference type="Proteomes" id="UP000003277">
    <property type="component" value="Unassembled WGS sequence"/>
</dbReference>
<name>H1D0D7_9FIRM</name>
<evidence type="ECO:0000313" key="1">
    <source>
        <dbReference type="EMBL" id="EHO62993.1"/>
    </source>
</evidence>
<dbReference type="STRING" id="742743.HMPREF9453_01075"/>
<gene>
    <name evidence="1" type="ORF">HMPREF9453_01075</name>
</gene>
<dbReference type="HOGENOM" id="CLU_2860505_0_0_9"/>
<comment type="caution">
    <text evidence="1">The sequence shown here is derived from an EMBL/GenBank/DDBJ whole genome shotgun (WGS) entry which is preliminary data.</text>
</comment>
<reference evidence="1 2" key="1">
    <citation type="submission" date="2011-11" db="EMBL/GenBank/DDBJ databases">
        <title>The Genome Sequence of Dialister succinatiphilus YIT 11850.</title>
        <authorList>
            <consortium name="The Broad Institute Genome Sequencing Platform"/>
            <person name="Earl A."/>
            <person name="Ward D."/>
            <person name="Feldgarden M."/>
            <person name="Gevers D."/>
            <person name="Morotomi M."/>
            <person name="Young S.K."/>
            <person name="Zeng Q."/>
            <person name="Gargeya S."/>
            <person name="Fitzgerald M."/>
            <person name="Haas B."/>
            <person name="Abouelleil A."/>
            <person name="Alvarado L."/>
            <person name="Arachchi H.M."/>
            <person name="Berlin A."/>
            <person name="Brown A."/>
            <person name="Chapman S.B."/>
            <person name="Dunbar C."/>
            <person name="Gearin G."/>
            <person name="Goldberg J."/>
            <person name="Griggs A."/>
            <person name="Gujja S."/>
            <person name="Heiman D."/>
            <person name="Howarth C."/>
            <person name="Lui A."/>
            <person name="MacDonald P.J.P."/>
            <person name="Montmayeur A."/>
            <person name="Murphy C."/>
            <person name="Neiman D."/>
            <person name="Pearson M."/>
            <person name="Priest M."/>
            <person name="Roberts A."/>
            <person name="Saif S."/>
            <person name="Shea T."/>
            <person name="Sisk P."/>
            <person name="Stolte C."/>
            <person name="Sykes S."/>
            <person name="Wortman J."/>
            <person name="Nusbaum C."/>
            <person name="Birren B."/>
        </authorList>
    </citation>
    <scope>NUCLEOTIDE SEQUENCE [LARGE SCALE GENOMIC DNA]</scope>
    <source>
        <strain evidence="1 2">YIT 11850</strain>
    </source>
</reference>
<dbReference type="AlphaFoldDB" id="H1D0D7"/>
<dbReference type="EMBL" id="ADLT01000033">
    <property type="protein sequence ID" value="EHO62993.1"/>
    <property type="molecule type" value="Genomic_DNA"/>
</dbReference>